<reference evidence="3 4" key="1">
    <citation type="submission" date="2020-01" db="EMBL/GenBank/DDBJ databases">
        <authorList>
            <person name="Kim M."/>
        </authorList>
    </citation>
    <scope>NUCLEOTIDE SEQUENCE [LARGE SCALE GENOMIC DNA]</scope>
    <source>
        <strain evidence="3 4">BT10</strain>
    </source>
</reference>
<evidence type="ECO:0000256" key="1">
    <source>
        <dbReference type="SAM" id="MobiDB-lite"/>
    </source>
</evidence>
<proteinExistence type="predicted"/>
<evidence type="ECO:0000313" key="4">
    <source>
        <dbReference type="Proteomes" id="UP000464214"/>
    </source>
</evidence>
<dbReference type="AlphaFoldDB" id="A0A6P1P0E6"/>
<feature type="region of interest" description="Disordered" evidence="1">
    <location>
        <begin position="80"/>
        <end position="145"/>
    </location>
</feature>
<organism evidence="3 4">
    <name type="scientific">Nibribacter ruber</name>
    <dbReference type="NCBI Taxonomy" id="2698458"/>
    <lineage>
        <taxon>Bacteria</taxon>
        <taxon>Pseudomonadati</taxon>
        <taxon>Bacteroidota</taxon>
        <taxon>Cytophagia</taxon>
        <taxon>Cytophagales</taxon>
        <taxon>Hymenobacteraceae</taxon>
        <taxon>Nibribacter</taxon>
    </lineage>
</organism>
<keyword evidence="2" id="KW-0472">Membrane</keyword>
<keyword evidence="2" id="KW-0812">Transmembrane</keyword>
<sequence>MKEEFDFDKVGKQMPYHVPDGFFKDITQATLAEAKRREQPEPARTPLLPLWKVLSVAASVAVLLVAAYFLTARQTEQSARPMATVTQQPAVLRPATVAQKEENAPQELAHAPQEKHQPQSIAKVSPAKKEKQLNKTPKPVAPETLDNLLASLSDEELQQLALAAEAEEYVYGETLTYE</sequence>
<dbReference type="RefSeq" id="WP_160689575.1">
    <property type="nucleotide sequence ID" value="NZ_CP047897.1"/>
</dbReference>
<keyword evidence="2" id="KW-1133">Transmembrane helix</keyword>
<feature type="compositionally biased region" description="Polar residues" evidence="1">
    <location>
        <begin position="80"/>
        <end position="89"/>
    </location>
</feature>
<evidence type="ECO:0000256" key="2">
    <source>
        <dbReference type="SAM" id="Phobius"/>
    </source>
</evidence>
<protein>
    <submittedName>
        <fullName evidence="3">Uncharacterized protein</fullName>
    </submittedName>
</protein>
<feature type="transmembrane region" description="Helical" evidence="2">
    <location>
        <begin position="50"/>
        <end position="70"/>
    </location>
</feature>
<gene>
    <name evidence="3" type="ORF">GU926_04915</name>
</gene>
<evidence type="ECO:0000313" key="3">
    <source>
        <dbReference type="EMBL" id="QHL86813.1"/>
    </source>
</evidence>
<accession>A0A6P1P0E6</accession>
<dbReference type="EMBL" id="CP047897">
    <property type="protein sequence ID" value="QHL86813.1"/>
    <property type="molecule type" value="Genomic_DNA"/>
</dbReference>
<dbReference type="Proteomes" id="UP000464214">
    <property type="component" value="Chromosome"/>
</dbReference>
<dbReference type="KEGG" id="nib:GU926_04915"/>
<name>A0A6P1P0E6_9BACT</name>
<keyword evidence="4" id="KW-1185">Reference proteome</keyword>